<keyword evidence="7" id="KW-0456">Lyase</keyword>
<dbReference type="CDD" id="cd10316">
    <property type="entry name" value="RGL4_M"/>
    <property type="match status" value="1"/>
</dbReference>
<dbReference type="InterPro" id="IPR018247">
    <property type="entry name" value="EF_Hand_1_Ca_BS"/>
</dbReference>
<dbReference type="Gene3D" id="1.10.1330.10">
    <property type="entry name" value="Dockerin domain"/>
    <property type="match status" value="1"/>
</dbReference>
<dbReference type="Pfam" id="PF14683">
    <property type="entry name" value="CBM-like"/>
    <property type="match status" value="1"/>
</dbReference>
<dbReference type="InterPro" id="IPR010325">
    <property type="entry name" value="Rhamnogal_lyase"/>
</dbReference>
<keyword evidence="10" id="KW-1185">Reference proteome</keyword>
<evidence type="ECO:0000256" key="7">
    <source>
        <dbReference type="ARBA" id="ARBA00023239"/>
    </source>
</evidence>
<dbReference type="SUPFAM" id="SSF49452">
    <property type="entry name" value="Starch-binding domain-like"/>
    <property type="match status" value="1"/>
</dbReference>
<dbReference type="PANTHER" id="PTHR32018:SF1">
    <property type="entry name" value="RHAMNOGALACTURONAN ENDOLYASE"/>
    <property type="match status" value="1"/>
</dbReference>
<dbReference type="PROSITE" id="PS51766">
    <property type="entry name" value="DOCKERIN"/>
    <property type="match status" value="1"/>
</dbReference>
<evidence type="ECO:0000256" key="2">
    <source>
        <dbReference type="ARBA" id="ARBA00004613"/>
    </source>
</evidence>
<dbReference type="Gene3D" id="2.60.40.680">
    <property type="match status" value="1"/>
</dbReference>
<keyword evidence="5" id="KW-0964">Secreted</keyword>
<proteinExistence type="inferred from homology"/>
<dbReference type="InterPro" id="IPR013784">
    <property type="entry name" value="Carb-bd-like_fold"/>
</dbReference>
<evidence type="ECO:0000256" key="4">
    <source>
        <dbReference type="ARBA" id="ARBA00012437"/>
    </source>
</evidence>
<dbReference type="SUPFAM" id="SSF63446">
    <property type="entry name" value="Type I dockerin domain"/>
    <property type="match status" value="1"/>
</dbReference>
<dbReference type="SUPFAM" id="SSF49785">
    <property type="entry name" value="Galactose-binding domain-like"/>
    <property type="match status" value="2"/>
</dbReference>
<evidence type="ECO:0000256" key="6">
    <source>
        <dbReference type="ARBA" id="ARBA00022729"/>
    </source>
</evidence>
<dbReference type="Pfam" id="PF00963">
    <property type="entry name" value="Cohesin"/>
    <property type="match status" value="1"/>
</dbReference>
<dbReference type="Gene3D" id="2.60.40.1120">
    <property type="entry name" value="Carboxypeptidase-like, regulatory domain"/>
    <property type="match status" value="1"/>
</dbReference>
<dbReference type="EC" id="4.2.2.23" evidence="4"/>
<dbReference type="SUPFAM" id="SSF74650">
    <property type="entry name" value="Galactose mutarotase-like"/>
    <property type="match status" value="1"/>
</dbReference>
<dbReference type="EMBL" id="CP090978">
    <property type="protein sequence ID" value="UJF31547.1"/>
    <property type="molecule type" value="Genomic_DNA"/>
</dbReference>
<evidence type="ECO:0000256" key="3">
    <source>
        <dbReference type="ARBA" id="ARBA00010418"/>
    </source>
</evidence>
<dbReference type="CDD" id="cd10320">
    <property type="entry name" value="RGL4_N"/>
    <property type="match status" value="1"/>
</dbReference>
<dbReference type="InterPro" id="IPR051850">
    <property type="entry name" value="Polysacch_Lyase_4"/>
</dbReference>
<dbReference type="CDD" id="cd08547">
    <property type="entry name" value="Type_II_cohesin"/>
    <property type="match status" value="1"/>
</dbReference>
<dbReference type="Pfam" id="PF14686">
    <property type="entry name" value="fn3_3"/>
    <property type="match status" value="1"/>
</dbReference>
<protein>
    <recommendedName>
        <fullName evidence="4">rhamnogalacturonan endolyase</fullName>
        <ecNumber evidence="4">4.2.2.23</ecNumber>
    </recommendedName>
</protein>
<dbReference type="InterPro" id="IPR029411">
    <property type="entry name" value="RG-lyase_III"/>
</dbReference>
<dbReference type="CDD" id="cd10317">
    <property type="entry name" value="RGL4_C"/>
    <property type="match status" value="1"/>
</dbReference>
<dbReference type="InterPro" id="IPR008979">
    <property type="entry name" value="Galactose-bd-like_sf"/>
</dbReference>
<keyword evidence="6" id="KW-0732">Signal</keyword>
<comment type="subcellular location">
    <subcellularLocation>
        <location evidence="2">Secreted</location>
    </subcellularLocation>
</comment>
<dbReference type="Pfam" id="PF00404">
    <property type="entry name" value="Dockerin_1"/>
    <property type="match status" value="1"/>
</dbReference>
<evidence type="ECO:0000259" key="8">
    <source>
        <dbReference type="PROSITE" id="PS51766"/>
    </source>
</evidence>
<comment type="catalytic activity">
    <reaction evidence="1">
        <text>Endotype eliminative cleavage of L-alpha-rhamnopyranosyl-(1-&gt;4)-alpha-D-galactopyranosyluronic acid bonds of rhamnogalacturonan I domains in ramified hairy regions of pectin leaving L-rhamnopyranose at the reducing end and 4-deoxy-4,5-unsaturated D-galactopyranosyluronic acid at the non-reducing end.</text>
        <dbReference type="EC" id="4.2.2.23"/>
    </reaction>
</comment>
<feature type="domain" description="Dockerin" evidence="8">
    <location>
        <begin position="945"/>
        <end position="1009"/>
    </location>
</feature>
<dbReference type="CDD" id="cd14256">
    <property type="entry name" value="Dockerin_I"/>
    <property type="match status" value="1"/>
</dbReference>
<dbReference type="Pfam" id="PF21254">
    <property type="entry name" value="AGA-YXIM_GBD"/>
    <property type="match status" value="1"/>
</dbReference>
<accession>A0ABY3SCM3</accession>
<evidence type="ECO:0000256" key="1">
    <source>
        <dbReference type="ARBA" id="ARBA00001324"/>
    </source>
</evidence>
<evidence type="ECO:0000256" key="5">
    <source>
        <dbReference type="ARBA" id="ARBA00022525"/>
    </source>
</evidence>
<dbReference type="InterPro" id="IPR029413">
    <property type="entry name" value="RG-lyase_II"/>
</dbReference>
<dbReference type="Gene3D" id="2.60.120.260">
    <property type="entry name" value="Galactose-binding domain-like"/>
    <property type="match status" value="1"/>
</dbReference>
<organism evidence="9 10">
    <name type="scientific">Paenibacillus hexagrammi</name>
    <dbReference type="NCBI Taxonomy" id="2908839"/>
    <lineage>
        <taxon>Bacteria</taxon>
        <taxon>Bacillati</taxon>
        <taxon>Bacillota</taxon>
        <taxon>Bacilli</taxon>
        <taxon>Bacillales</taxon>
        <taxon>Paenibacillaceae</taxon>
        <taxon>Paenibacillus</taxon>
    </lineage>
</organism>
<evidence type="ECO:0000313" key="9">
    <source>
        <dbReference type="EMBL" id="UJF31547.1"/>
    </source>
</evidence>
<gene>
    <name evidence="9" type="ORF">L0M14_17220</name>
</gene>
<dbReference type="InterPro" id="IPR008965">
    <property type="entry name" value="CBM2/CBM3_carb-bd_dom_sf"/>
</dbReference>
<dbReference type="Gene3D" id="2.60.120.430">
    <property type="entry name" value="Galactose-binding lectin"/>
    <property type="match status" value="1"/>
</dbReference>
<dbReference type="InterPro" id="IPR036439">
    <property type="entry name" value="Dockerin_dom_sf"/>
</dbReference>
<dbReference type="Pfam" id="PF06045">
    <property type="entry name" value="Rhamnogal_lyase"/>
    <property type="match status" value="1"/>
</dbReference>
<dbReference type="InterPro" id="IPR002105">
    <property type="entry name" value="Dockerin_1_rpt"/>
</dbReference>
<dbReference type="RefSeq" id="WP_235117893.1">
    <property type="nucleotide sequence ID" value="NZ_CP090978.1"/>
</dbReference>
<dbReference type="SUPFAM" id="SSF49384">
    <property type="entry name" value="Carbohydrate-binding domain"/>
    <property type="match status" value="1"/>
</dbReference>
<dbReference type="Proteomes" id="UP001649230">
    <property type="component" value="Chromosome"/>
</dbReference>
<dbReference type="Gene3D" id="2.70.98.10">
    <property type="match status" value="1"/>
</dbReference>
<dbReference type="PANTHER" id="PTHR32018">
    <property type="entry name" value="RHAMNOGALACTURONATE LYASE FAMILY PROTEIN"/>
    <property type="match status" value="1"/>
</dbReference>
<evidence type="ECO:0000313" key="10">
    <source>
        <dbReference type="Proteomes" id="UP001649230"/>
    </source>
</evidence>
<dbReference type="PROSITE" id="PS00018">
    <property type="entry name" value="EF_HAND_1"/>
    <property type="match status" value="1"/>
</dbReference>
<dbReference type="InterPro" id="IPR014718">
    <property type="entry name" value="GH-type_carb-bd"/>
</dbReference>
<dbReference type="InterPro" id="IPR049033">
    <property type="entry name" value="AGA-YXIM_GBD"/>
</dbReference>
<name>A0ABY3SCM3_9BACL</name>
<dbReference type="InterPro" id="IPR016134">
    <property type="entry name" value="Dockerin_dom"/>
</dbReference>
<dbReference type="InterPro" id="IPR002102">
    <property type="entry name" value="Cohesin_dom"/>
</dbReference>
<reference evidence="9 10" key="1">
    <citation type="journal article" date="2024" name="Int. J. Syst. Evol. Microbiol.">
        <title>Paenibacillus hexagrammi sp. nov., a novel bacterium isolated from the gut content of Hexagrammos agrammus.</title>
        <authorList>
            <person name="Jung H.K."/>
            <person name="Kim D.G."/>
            <person name="Zin H."/>
            <person name="Park J."/>
            <person name="Jung H."/>
            <person name="Kim Y.O."/>
            <person name="Kong H.J."/>
            <person name="Kim J.W."/>
            <person name="Kim Y.S."/>
        </authorList>
    </citation>
    <scope>NUCLEOTIDE SEQUENCE [LARGE SCALE GENOMIC DNA]</scope>
    <source>
        <strain evidence="9 10">YPD9-1</strain>
    </source>
</reference>
<dbReference type="InterPro" id="IPR011013">
    <property type="entry name" value="Gal_mutarotase_sf_dom"/>
</dbReference>
<sequence length="1009" mass="109228">MKRKQSSISIMIMVAVMFTLILGSFNPKSAFAAEQQFPLKFDFGTSSSVVADGYIGVGPSLIYTAEKGYGLNQAIDSRDRSTNSNSLLRDFVISSQSYTFQVDLPNDVYNVKVIAGDDIASNRTAVTAEGIDLGSTSTPKGQFAELNASVPVTEGKMVFTITGNDGRLNGIEISRSGDGDNTPPQDVTLVDNGSTVTLKNSKISFDVNKTTANISSIFFTDSKNPYFNLVGGQNGRGYYLANYSVDGTSYQKGISGADFKVVSQTPERAEISMTVNDPSTLQFYLEVHMVLEKDSPGFYYYTVYKYPDTMPDGLSIGQLRYAFALGDPSFTYFAVDDQRGIQQRPTIDDLSNDTTLQDTTYLLPGADLPEGRIYSKYQNISNMEGDNHVFMASNGKVGVSIIQASKEYVDGGPTKQDLTVHDYYNGEILLWHEHTGHYGTPAIEPAKGWEKVYGPFYLYVNEGSGSDASVANVQEMWEDAKAKASEEQAKWPYTWITDPTYAASSRSDVSGKLEISDGSSANEAHVILSRPGIDWQLDTESYTYSARAGADGKFTIPAVRPGTYTLTAFVDGVMGEYKQENITVGSATPLDLGTIRWTPAKYGDLVWQIGTPDRSAEEFHVYGGEEGFRKHLTWLEYPYEFPNGVDFKIGESDPKTDWNYFQPMFKTPGTPTQLDLRGTTEDQSLTEWKIRFDSDGYQEGTATLNIALASSVFGSLDVKLNGTPVGSFETLPGPPGDNALYRLAVRSVYRQLDPIQFDANLIHEGENIITLSPHQTPTAPTSDDWMNPMASIMYDAIRLEVADDAAPAGPISAVLNASDQVTGGAEFEVAYGLESVTDSVYAQDLTFTYDPSAVEFDSAESVKEGLQIISKKEASGQVRLLLASLGSENAVQSAGDLVKLKFKAKSDAASASTVITLTQAVISNGNGDETELAAAAKSIAIIPVNPSIPGDMNGEGHVTVGDLAIVASGYGKTSSDADWATYKAADLSGDGKIGIEDLAQIARLILGME</sequence>
<comment type="similarity">
    <text evidence="3">Belongs to the polysaccharide lyase 4 family.</text>
</comment>